<dbReference type="InterPro" id="IPR047057">
    <property type="entry name" value="MerR_fam"/>
</dbReference>
<dbReference type="EMBL" id="JBHSWN010000001">
    <property type="protein sequence ID" value="MFC6791714.1"/>
    <property type="molecule type" value="Genomic_DNA"/>
</dbReference>
<keyword evidence="1" id="KW-0238">DNA-binding</keyword>
<gene>
    <name evidence="3" type="ORF">ACFQE0_20220</name>
</gene>
<dbReference type="PANTHER" id="PTHR30204">
    <property type="entry name" value="REDOX-CYCLING DRUG-SENSING TRANSCRIPTIONAL ACTIVATOR SOXR"/>
    <property type="match status" value="1"/>
</dbReference>
<name>A0ABW2BPP8_9HYPH</name>
<protein>
    <submittedName>
        <fullName evidence="3">Helix-turn-helix domain-containing protein</fullName>
    </submittedName>
</protein>
<dbReference type="Pfam" id="PF13411">
    <property type="entry name" value="MerR_1"/>
    <property type="match status" value="1"/>
</dbReference>
<dbReference type="InterPro" id="IPR000551">
    <property type="entry name" value="MerR-type_HTH_dom"/>
</dbReference>
<evidence type="ECO:0000256" key="1">
    <source>
        <dbReference type="ARBA" id="ARBA00023125"/>
    </source>
</evidence>
<dbReference type="SMART" id="SM00422">
    <property type="entry name" value="HTH_MERR"/>
    <property type="match status" value="1"/>
</dbReference>
<dbReference type="Gene3D" id="1.10.1660.10">
    <property type="match status" value="1"/>
</dbReference>
<feature type="domain" description="HTH merR-type" evidence="2">
    <location>
        <begin position="5"/>
        <end position="74"/>
    </location>
</feature>
<dbReference type="PROSITE" id="PS50937">
    <property type="entry name" value="HTH_MERR_2"/>
    <property type="match status" value="1"/>
</dbReference>
<sequence length="135" mass="14431">MGPRGLSIGQLAAAAGVNLETVRYYERIGLMPPPARTGGGHRAYDPVHIQRLAFIRHARTLGFGIEDIRTLLTLAVPGHRSCAEVRNIASAHLSEVRTKLAHLARLEAILSGTIDQCSGAPTPACPVLDMLDATM</sequence>
<dbReference type="PANTHER" id="PTHR30204:SF92">
    <property type="entry name" value="HTH-TYPE TRANSCRIPTIONAL REGULATOR ZNTR"/>
    <property type="match status" value="1"/>
</dbReference>
<dbReference type="RefSeq" id="WP_116655885.1">
    <property type="nucleotide sequence ID" value="NZ_JBHSWN010000001.1"/>
</dbReference>
<evidence type="ECO:0000259" key="2">
    <source>
        <dbReference type="PROSITE" id="PS50937"/>
    </source>
</evidence>
<evidence type="ECO:0000313" key="4">
    <source>
        <dbReference type="Proteomes" id="UP001596292"/>
    </source>
</evidence>
<proteinExistence type="predicted"/>
<evidence type="ECO:0000313" key="3">
    <source>
        <dbReference type="EMBL" id="MFC6791714.1"/>
    </source>
</evidence>
<organism evidence="3 4">
    <name type="scientific">Methylobacterium komagatae</name>
    <dbReference type="NCBI Taxonomy" id="374425"/>
    <lineage>
        <taxon>Bacteria</taxon>
        <taxon>Pseudomonadati</taxon>
        <taxon>Pseudomonadota</taxon>
        <taxon>Alphaproteobacteria</taxon>
        <taxon>Hyphomicrobiales</taxon>
        <taxon>Methylobacteriaceae</taxon>
        <taxon>Methylobacterium</taxon>
    </lineage>
</organism>
<dbReference type="SUPFAM" id="SSF46955">
    <property type="entry name" value="Putative DNA-binding domain"/>
    <property type="match status" value="1"/>
</dbReference>
<dbReference type="Proteomes" id="UP001596292">
    <property type="component" value="Unassembled WGS sequence"/>
</dbReference>
<keyword evidence="4" id="KW-1185">Reference proteome</keyword>
<dbReference type="InterPro" id="IPR009061">
    <property type="entry name" value="DNA-bd_dom_put_sf"/>
</dbReference>
<dbReference type="PROSITE" id="PS00552">
    <property type="entry name" value="HTH_MERR_1"/>
    <property type="match status" value="1"/>
</dbReference>
<dbReference type="PRINTS" id="PR00040">
    <property type="entry name" value="HTHMERR"/>
</dbReference>
<dbReference type="CDD" id="cd04785">
    <property type="entry name" value="HTH_CadR-PbrR-like"/>
    <property type="match status" value="1"/>
</dbReference>
<comment type="caution">
    <text evidence="3">The sequence shown here is derived from an EMBL/GenBank/DDBJ whole genome shotgun (WGS) entry which is preliminary data.</text>
</comment>
<accession>A0ABW2BPP8</accession>
<reference evidence="4" key="1">
    <citation type="journal article" date="2019" name="Int. J. Syst. Evol. Microbiol.">
        <title>The Global Catalogue of Microorganisms (GCM) 10K type strain sequencing project: providing services to taxonomists for standard genome sequencing and annotation.</title>
        <authorList>
            <consortium name="The Broad Institute Genomics Platform"/>
            <consortium name="The Broad Institute Genome Sequencing Center for Infectious Disease"/>
            <person name="Wu L."/>
            <person name="Ma J."/>
        </authorList>
    </citation>
    <scope>NUCLEOTIDE SEQUENCE [LARGE SCALE GENOMIC DNA]</scope>
    <source>
        <strain evidence="4">CCUG 48316</strain>
    </source>
</reference>